<name>A0ABW1XJE8_9ALTE</name>
<accession>A0ABW1XJE8</accession>
<keyword evidence="4 10" id="KW-1003">Cell membrane</keyword>
<dbReference type="EMBL" id="JBHSUS010000001">
    <property type="protein sequence ID" value="MFC6438905.1"/>
    <property type="molecule type" value="Genomic_DNA"/>
</dbReference>
<feature type="region of interest" description="Disordered" evidence="11">
    <location>
        <begin position="62"/>
        <end position="88"/>
    </location>
</feature>
<keyword evidence="8 10" id="KW-1133">Transmembrane helix</keyword>
<organism evidence="13 14">
    <name type="scientific">Pseudobowmanella zhangzhouensis</name>
    <dbReference type="NCBI Taxonomy" id="1537679"/>
    <lineage>
        <taxon>Bacteria</taxon>
        <taxon>Pseudomonadati</taxon>
        <taxon>Pseudomonadota</taxon>
        <taxon>Gammaproteobacteria</taxon>
        <taxon>Alteromonadales</taxon>
        <taxon>Alteromonadaceae</taxon>
    </lineage>
</organism>
<comment type="similarity">
    <text evidence="2 10">Belongs to the TonB family.</text>
</comment>
<evidence type="ECO:0000256" key="9">
    <source>
        <dbReference type="ARBA" id="ARBA00023136"/>
    </source>
</evidence>
<evidence type="ECO:0000256" key="7">
    <source>
        <dbReference type="ARBA" id="ARBA00022927"/>
    </source>
</evidence>
<dbReference type="PANTHER" id="PTHR33446">
    <property type="entry name" value="PROTEIN TONB-RELATED"/>
    <property type="match status" value="1"/>
</dbReference>
<comment type="function">
    <text evidence="10">Interacts with outer membrane receptor proteins that carry out high-affinity binding and energy dependent uptake into the periplasmic space of specific substrates. It could act to transduce energy from the cytoplasmic membrane to specific energy-requiring processes in the outer membrane, resulting in the release into the periplasm of ligands bound by these outer membrane proteins.</text>
</comment>
<dbReference type="PRINTS" id="PR01374">
    <property type="entry name" value="TONBPROTEIN"/>
</dbReference>
<dbReference type="InterPro" id="IPR006260">
    <property type="entry name" value="TonB/TolA_C"/>
</dbReference>
<keyword evidence="7 10" id="KW-0653">Protein transport</keyword>
<evidence type="ECO:0000256" key="8">
    <source>
        <dbReference type="ARBA" id="ARBA00022989"/>
    </source>
</evidence>
<dbReference type="NCBIfam" id="TIGR01352">
    <property type="entry name" value="tonB_Cterm"/>
    <property type="match status" value="1"/>
</dbReference>
<evidence type="ECO:0000256" key="10">
    <source>
        <dbReference type="RuleBase" id="RU362123"/>
    </source>
</evidence>
<sequence>MHSLAIEHTFPAKRLISSMAMAGLVTFSLFALMQQLIKQDNPPPQAPDPSVFIDPVNTPRDTPVAPRPALKAPPPAIKAPATPQMITPSSTEGPTIAVHIPAPGINPPAIEPGIGVGEREATPLVRYQPDYPADAVRNHIEGWVKLSFDISPDGRVTNIQVMDAEPKRVFDRSARKALARWKYQPKKADGVFVSQPNQQIVISFSLDDVAH</sequence>
<keyword evidence="5 10" id="KW-0997">Cell inner membrane</keyword>
<reference evidence="14" key="1">
    <citation type="journal article" date="2019" name="Int. J. Syst. Evol. Microbiol.">
        <title>The Global Catalogue of Microorganisms (GCM) 10K type strain sequencing project: providing services to taxonomists for standard genome sequencing and annotation.</title>
        <authorList>
            <consortium name="The Broad Institute Genomics Platform"/>
            <consortium name="The Broad Institute Genome Sequencing Center for Infectious Disease"/>
            <person name="Wu L."/>
            <person name="Ma J."/>
        </authorList>
    </citation>
    <scope>NUCLEOTIDE SEQUENCE [LARGE SCALE GENOMIC DNA]</scope>
    <source>
        <strain evidence="14">CGMCC 1.16031</strain>
    </source>
</reference>
<proteinExistence type="inferred from homology"/>
<keyword evidence="9 10" id="KW-0472">Membrane</keyword>
<comment type="subcellular location">
    <subcellularLocation>
        <location evidence="1 10">Cell inner membrane</location>
        <topology evidence="1 10">Single-pass membrane protein</topology>
        <orientation evidence="1 10">Periplasmic side</orientation>
    </subcellularLocation>
</comment>
<comment type="caution">
    <text evidence="13">The sequence shown here is derived from an EMBL/GenBank/DDBJ whole genome shotgun (WGS) entry which is preliminary data.</text>
</comment>
<evidence type="ECO:0000256" key="4">
    <source>
        <dbReference type="ARBA" id="ARBA00022475"/>
    </source>
</evidence>
<gene>
    <name evidence="13" type="ORF">ACFP85_01890</name>
</gene>
<dbReference type="InterPro" id="IPR051045">
    <property type="entry name" value="TonB-dependent_transducer"/>
</dbReference>
<keyword evidence="14" id="KW-1185">Reference proteome</keyword>
<evidence type="ECO:0000313" key="13">
    <source>
        <dbReference type="EMBL" id="MFC6438905.1"/>
    </source>
</evidence>
<evidence type="ECO:0000256" key="11">
    <source>
        <dbReference type="SAM" id="MobiDB-lite"/>
    </source>
</evidence>
<evidence type="ECO:0000313" key="14">
    <source>
        <dbReference type="Proteomes" id="UP001596364"/>
    </source>
</evidence>
<keyword evidence="6 10" id="KW-0812">Transmembrane</keyword>
<dbReference type="Gene3D" id="3.30.2420.10">
    <property type="entry name" value="TonB"/>
    <property type="match status" value="1"/>
</dbReference>
<dbReference type="RefSeq" id="WP_377148333.1">
    <property type="nucleotide sequence ID" value="NZ_JBHSUS010000001.1"/>
</dbReference>
<evidence type="ECO:0000256" key="5">
    <source>
        <dbReference type="ARBA" id="ARBA00022519"/>
    </source>
</evidence>
<evidence type="ECO:0000259" key="12">
    <source>
        <dbReference type="PROSITE" id="PS52015"/>
    </source>
</evidence>
<dbReference type="InterPro" id="IPR037682">
    <property type="entry name" value="TonB_C"/>
</dbReference>
<feature type="domain" description="TonB C-terminal" evidence="12">
    <location>
        <begin position="116"/>
        <end position="211"/>
    </location>
</feature>
<evidence type="ECO:0000256" key="2">
    <source>
        <dbReference type="ARBA" id="ARBA00006555"/>
    </source>
</evidence>
<dbReference type="PROSITE" id="PS52015">
    <property type="entry name" value="TONB_CTD"/>
    <property type="match status" value="1"/>
</dbReference>
<keyword evidence="3 10" id="KW-0813">Transport</keyword>
<dbReference type="PANTHER" id="PTHR33446:SF14">
    <property type="entry name" value="PROTEIN TONB"/>
    <property type="match status" value="1"/>
</dbReference>
<dbReference type="Pfam" id="PF03544">
    <property type="entry name" value="TonB_C"/>
    <property type="match status" value="1"/>
</dbReference>
<evidence type="ECO:0000256" key="3">
    <source>
        <dbReference type="ARBA" id="ARBA00022448"/>
    </source>
</evidence>
<keyword evidence="10" id="KW-0735">Signal-anchor</keyword>
<protein>
    <recommendedName>
        <fullName evidence="10">Protein TonB</fullName>
    </recommendedName>
</protein>
<dbReference type="SUPFAM" id="SSF74653">
    <property type="entry name" value="TolA/TonB C-terminal domain"/>
    <property type="match status" value="1"/>
</dbReference>
<dbReference type="InterPro" id="IPR003538">
    <property type="entry name" value="TonB"/>
</dbReference>
<evidence type="ECO:0000256" key="1">
    <source>
        <dbReference type="ARBA" id="ARBA00004383"/>
    </source>
</evidence>
<dbReference type="Proteomes" id="UP001596364">
    <property type="component" value="Unassembled WGS sequence"/>
</dbReference>
<evidence type="ECO:0000256" key="6">
    <source>
        <dbReference type="ARBA" id="ARBA00022692"/>
    </source>
</evidence>
<feature type="transmembrane region" description="Helical" evidence="10">
    <location>
        <begin position="15"/>
        <end position="33"/>
    </location>
</feature>